<evidence type="ECO:0000313" key="2">
    <source>
        <dbReference type="EMBL" id="CDN33019.1"/>
    </source>
</evidence>
<gene>
    <name evidence="2" type="ORF">BN938_2954</name>
</gene>
<evidence type="ECO:0000259" key="1">
    <source>
        <dbReference type="Pfam" id="PF05598"/>
    </source>
</evidence>
<dbReference type="EMBL" id="HG934468">
    <property type="protein sequence ID" value="CDN33019.1"/>
    <property type="molecule type" value="Genomic_DNA"/>
</dbReference>
<dbReference type="PANTHER" id="PTHR33803:SF3">
    <property type="entry name" value="BLL1974 PROTEIN"/>
    <property type="match status" value="1"/>
</dbReference>
<proteinExistence type="predicted"/>
<dbReference type="AlphaFoldDB" id="A0A060REU0"/>
<evidence type="ECO:0000313" key="3">
    <source>
        <dbReference type="Proteomes" id="UP000027616"/>
    </source>
</evidence>
<accession>A0A060REU0</accession>
<dbReference type="HOGENOM" id="CLU_2260580_0_0_10"/>
<dbReference type="STRING" id="1433126.BN938_2954"/>
<organism evidence="2 3">
    <name type="scientific">Mucinivorans hirudinis</name>
    <dbReference type="NCBI Taxonomy" id="1433126"/>
    <lineage>
        <taxon>Bacteria</taxon>
        <taxon>Pseudomonadati</taxon>
        <taxon>Bacteroidota</taxon>
        <taxon>Bacteroidia</taxon>
        <taxon>Bacteroidales</taxon>
        <taxon>Rikenellaceae</taxon>
        <taxon>Mucinivorans</taxon>
    </lineage>
</organism>
<dbReference type="Proteomes" id="UP000027616">
    <property type="component" value="Chromosome I"/>
</dbReference>
<dbReference type="PATRIC" id="fig|1433126.3.peg.2924"/>
<dbReference type="PANTHER" id="PTHR33803">
    <property type="entry name" value="IS1478 TRANSPOSASE"/>
    <property type="match status" value="1"/>
</dbReference>
<protein>
    <submittedName>
        <fullName evidence="2">IS1478 transposase</fullName>
    </submittedName>
</protein>
<dbReference type="KEGG" id="rbc:BN938_2954"/>
<dbReference type="OrthoDB" id="9762730at2"/>
<dbReference type="eggNOG" id="COG3039">
    <property type="taxonomic scope" value="Bacteria"/>
</dbReference>
<sequence>MLPRPKDTLQSSLFFDLRSTLNHRHPLFQLANKIDWAMFEREFSPLYSPDKGVEAKPIRLMVGLLILKHIRNVSDESVVEQWSENVYYQSLLTDKKVEKKREG</sequence>
<feature type="domain" description="Transposase InsH N-terminal" evidence="1">
    <location>
        <begin position="17"/>
        <end position="93"/>
    </location>
</feature>
<keyword evidence="3" id="KW-1185">Reference proteome</keyword>
<reference evidence="2 3" key="1">
    <citation type="journal article" date="2015" name="Genome Announc.">
        <title>Complete Genome Sequence of the Novel Leech Symbiont Mucinivorans hirudinis M3T.</title>
        <authorList>
            <person name="Nelson M.C."/>
            <person name="Bomar L."/>
            <person name="Graf J."/>
        </authorList>
    </citation>
    <scope>NUCLEOTIDE SEQUENCE [LARGE SCALE GENOMIC DNA]</scope>
    <source>
        <strain evidence="3">M3</strain>
    </source>
</reference>
<dbReference type="Pfam" id="PF05598">
    <property type="entry name" value="DUF772"/>
    <property type="match status" value="1"/>
</dbReference>
<dbReference type="InterPro" id="IPR008490">
    <property type="entry name" value="Transposase_InsH_N"/>
</dbReference>
<name>A0A060REU0_9BACT</name>